<dbReference type="AlphaFoldDB" id="A0AAJ1UCW5"/>
<protein>
    <submittedName>
        <fullName evidence="2">Class I SAM-dependent methyltransferase</fullName>
    </submittedName>
</protein>
<dbReference type="RefSeq" id="WP_317625151.1">
    <property type="nucleotide sequence ID" value="NZ_JANFFA010000001.1"/>
</dbReference>
<dbReference type="Proteomes" id="UP001227162">
    <property type="component" value="Unassembled WGS sequence"/>
</dbReference>
<name>A0AAJ1UCW5_9RHOB</name>
<feature type="region of interest" description="Disordered" evidence="1">
    <location>
        <begin position="1"/>
        <end position="20"/>
    </location>
</feature>
<dbReference type="Gene3D" id="3.40.50.150">
    <property type="entry name" value="Vaccinia Virus protein VP39"/>
    <property type="match status" value="1"/>
</dbReference>
<evidence type="ECO:0000313" key="3">
    <source>
        <dbReference type="Proteomes" id="UP001227162"/>
    </source>
</evidence>
<accession>A0AAJ1UCW5</accession>
<reference evidence="2" key="2">
    <citation type="submission" date="2023-04" db="EMBL/GenBank/DDBJ databases">
        <title>'Rhodoalgimonas zhirmunskyi' gen. nov., isolated from a red alga.</title>
        <authorList>
            <person name="Nedashkovskaya O.I."/>
            <person name="Otstavnykh N.Y."/>
            <person name="Bystritskaya E.P."/>
            <person name="Balabanova L.A."/>
            <person name="Isaeva M.P."/>
        </authorList>
    </citation>
    <scope>NUCLEOTIDE SEQUENCE</scope>
    <source>
        <strain evidence="2">10Alg 79</strain>
    </source>
</reference>
<comment type="caution">
    <text evidence="2">The sequence shown here is derived from an EMBL/GenBank/DDBJ whole genome shotgun (WGS) entry which is preliminary data.</text>
</comment>
<dbReference type="InterPro" id="IPR010342">
    <property type="entry name" value="DUF938"/>
</dbReference>
<dbReference type="SUPFAM" id="SSF53335">
    <property type="entry name" value="S-adenosyl-L-methionine-dependent methyltransferases"/>
    <property type="match status" value="1"/>
</dbReference>
<organism evidence="2 3">
    <name type="scientific">Rhodalgimonas zhirmunskyi</name>
    <dbReference type="NCBI Taxonomy" id="2964767"/>
    <lineage>
        <taxon>Bacteria</taxon>
        <taxon>Pseudomonadati</taxon>
        <taxon>Pseudomonadota</taxon>
        <taxon>Alphaproteobacteria</taxon>
        <taxon>Rhodobacterales</taxon>
        <taxon>Roseobacteraceae</taxon>
        <taxon>Rhodalgimonas</taxon>
    </lineage>
</organism>
<sequence length="217" mass="22850">MVRRLNLPDSASVAEPGDGGRMFAPSAARNADYICDLVATHAPATGRALEIASGTGQHMAALAVRLVGLEWQPSDPDAVRRDSIDAHCAGLSNVRGAEDLDACAVGWGAARGPFDVIVLVNLLHLISTPEAQVLISEVGAALAPGGVFVLYGPFLRDGEATSEGDARFDAQLRAQDPEIGYKDDWDVIDWIHGAGLELRHVVEMPANNLGIVAARPV</sequence>
<dbReference type="CDD" id="cd02440">
    <property type="entry name" value="AdoMet_MTases"/>
    <property type="match status" value="1"/>
</dbReference>
<dbReference type="Pfam" id="PF06080">
    <property type="entry name" value="DUF938"/>
    <property type="match status" value="1"/>
</dbReference>
<dbReference type="GO" id="GO:0008168">
    <property type="term" value="F:methyltransferase activity"/>
    <property type="evidence" value="ECO:0007669"/>
    <property type="project" value="UniProtKB-KW"/>
</dbReference>
<evidence type="ECO:0000256" key="1">
    <source>
        <dbReference type="SAM" id="MobiDB-lite"/>
    </source>
</evidence>
<keyword evidence="2" id="KW-0808">Transferase</keyword>
<gene>
    <name evidence="2" type="ORF">NOI20_05545</name>
</gene>
<reference evidence="2" key="1">
    <citation type="submission" date="2022-07" db="EMBL/GenBank/DDBJ databases">
        <authorList>
            <person name="Otstavnykh N."/>
            <person name="Isaeva M."/>
            <person name="Bystritskaya E."/>
        </authorList>
    </citation>
    <scope>NUCLEOTIDE SEQUENCE</scope>
    <source>
        <strain evidence="2">10Alg 79</strain>
    </source>
</reference>
<dbReference type="PANTHER" id="PTHR20974:SF0">
    <property type="entry name" value="UPF0585 PROTEIN CG18661"/>
    <property type="match status" value="1"/>
</dbReference>
<dbReference type="PANTHER" id="PTHR20974">
    <property type="entry name" value="UPF0585 PROTEIN CG18661"/>
    <property type="match status" value="1"/>
</dbReference>
<proteinExistence type="predicted"/>
<dbReference type="InterPro" id="IPR029063">
    <property type="entry name" value="SAM-dependent_MTases_sf"/>
</dbReference>
<dbReference type="GO" id="GO:0032259">
    <property type="term" value="P:methylation"/>
    <property type="evidence" value="ECO:0007669"/>
    <property type="project" value="UniProtKB-KW"/>
</dbReference>
<evidence type="ECO:0000313" key="2">
    <source>
        <dbReference type="EMBL" id="MDQ2093567.1"/>
    </source>
</evidence>
<keyword evidence="3" id="KW-1185">Reference proteome</keyword>
<dbReference type="EMBL" id="JANFFA010000001">
    <property type="protein sequence ID" value="MDQ2093567.1"/>
    <property type="molecule type" value="Genomic_DNA"/>
</dbReference>
<keyword evidence="2" id="KW-0489">Methyltransferase</keyword>